<keyword evidence="3" id="KW-1185">Reference proteome</keyword>
<evidence type="ECO:0000313" key="3">
    <source>
        <dbReference type="Proteomes" id="UP000054516"/>
    </source>
</evidence>
<evidence type="ECO:0000256" key="1">
    <source>
        <dbReference type="SAM" id="SignalP"/>
    </source>
</evidence>
<feature type="signal peptide" evidence="1">
    <location>
        <begin position="1"/>
        <end position="26"/>
    </location>
</feature>
<reference evidence="2" key="1">
    <citation type="submission" date="2016-03" db="EMBL/GenBank/DDBJ databases">
        <title>Draft genome sequence of Rosellinia necatrix.</title>
        <authorList>
            <person name="Kanematsu S."/>
        </authorList>
    </citation>
    <scope>NUCLEOTIDE SEQUENCE [LARGE SCALE GENOMIC DNA]</scope>
    <source>
        <strain evidence="2">W97</strain>
    </source>
</reference>
<accession>A0A1S8A524</accession>
<protein>
    <recommendedName>
        <fullName evidence="4">Secreted protein</fullName>
    </recommendedName>
</protein>
<dbReference type="EMBL" id="DF977446">
    <property type="protein sequence ID" value="GAW25082.1"/>
    <property type="molecule type" value="Genomic_DNA"/>
</dbReference>
<evidence type="ECO:0008006" key="4">
    <source>
        <dbReference type="Google" id="ProtNLM"/>
    </source>
</evidence>
<sequence length="171" mass="19828">MVFLSYLDWLPIQFVIWYAWTTNAVADRETLYHPGPTTVDTTPPPQPNPEFGYPLGGFSSADRRTWPRVTFLSLEPRARMSSASSVIQQRLHAVSATGHRTTLWHSSETASRQSHPTHHHPDWMNLLVRRAPARIGSMHRTRTWPSCDTEAQSERTMRRRWIGLLWVFLPR</sequence>
<name>A0A1S8A524_ROSNE</name>
<proteinExistence type="predicted"/>
<dbReference type="AlphaFoldDB" id="A0A1S8A524"/>
<gene>
    <name evidence="2" type="ORF">SAMD00023353_0103550</name>
</gene>
<organism evidence="2">
    <name type="scientific">Rosellinia necatrix</name>
    <name type="common">White root-rot fungus</name>
    <dbReference type="NCBI Taxonomy" id="77044"/>
    <lineage>
        <taxon>Eukaryota</taxon>
        <taxon>Fungi</taxon>
        <taxon>Dikarya</taxon>
        <taxon>Ascomycota</taxon>
        <taxon>Pezizomycotina</taxon>
        <taxon>Sordariomycetes</taxon>
        <taxon>Xylariomycetidae</taxon>
        <taxon>Xylariales</taxon>
        <taxon>Xylariaceae</taxon>
        <taxon>Rosellinia</taxon>
    </lineage>
</organism>
<evidence type="ECO:0000313" key="2">
    <source>
        <dbReference type="EMBL" id="GAW25082.1"/>
    </source>
</evidence>
<dbReference type="Proteomes" id="UP000054516">
    <property type="component" value="Unassembled WGS sequence"/>
</dbReference>
<feature type="chain" id="PRO_5013363412" description="Secreted protein" evidence="1">
    <location>
        <begin position="27"/>
        <end position="171"/>
    </location>
</feature>
<keyword evidence="1" id="KW-0732">Signal</keyword>